<keyword evidence="2" id="KW-0812">Transmembrane</keyword>
<comment type="caution">
    <text evidence="3">The sequence shown here is derived from an EMBL/GenBank/DDBJ whole genome shotgun (WGS) entry which is preliminary data.</text>
</comment>
<keyword evidence="2" id="KW-1133">Transmembrane helix</keyword>
<dbReference type="Proteomes" id="UP000719766">
    <property type="component" value="Unassembled WGS sequence"/>
</dbReference>
<keyword evidence="2" id="KW-0472">Membrane</keyword>
<feature type="compositionally biased region" description="Polar residues" evidence="1">
    <location>
        <begin position="824"/>
        <end position="839"/>
    </location>
</feature>
<feature type="region of interest" description="Disordered" evidence="1">
    <location>
        <begin position="770"/>
        <end position="851"/>
    </location>
</feature>
<evidence type="ECO:0000313" key="3">
    <source>
        <dbReference type="EMBL" id="KAG1786850.1"/>
    </source>
</evidence>
<reference evidence="3" key="1">
    <citation type="journal article" date="2020" name="New Phytol.">
        <title>Comparative genomics reveals dynamic genome evolution in host specialist ectomycorrhizal fungi.</title>
        <authorList>
            <person name="Lofgren L.A."/>
            <person name="Nguyen N.H."/>
            <person name="Vilgalys R."/>
            <person name="Ruytinx J."/>
            <person name="Liao H.L."/>
            <person name="Branco S."/>
            <person name="Kuo A."/>
            <person name="LaButti K."/>
            <person name="Lipzen A."/>
            <person name="Andreopoulos W."/>
            <person name="Pangilinan J."/>
            <person name="Riley R."/>
            <person name="Hundley H."/>
            <person name="Na H."/>
            <person name="Barry K."/>
            <person name="Grigoriev I.V."/>
            <person name="Stajich J.E."/>
            <person name="Kennedy P.G."/>
        </authorList>
    </citation>
    <scope>NUCLEOTIDE SEQUENCE</scope>
    <source>
        <strain evidence="3">S12</strain>
    </source>
</reference>
<proteinExistence type="predicted"/>
<name>A0A9P7DC51_9AGAM</name>
<evidence type="ECO:0000256" key="1">
    <source>
        <dbReference type="SAM" id="MobiDB-lite"/>
    </source>
</evidence>
<evidence type="ECO:0000256" key="2">
    <source>
        <dbReference type="SAM" id="Phobius"/>
    </source>
</evidence>
<sequence length="925" mass="103657">MTAQFLVHFLNTVKKWLSQLARRSASSFSLFLSLLCRFVSDRLKLSACRRRLFAGIRFSSEALPRSQENIARQDAPICLSSLPLPPSDDPRSRIHSQHLRKNTAIPLNTTIRNGGTAEMDRGSISSFHTGKSSGSNMSRPFPNGDTLERSGSPGPSRPLGHYGLWESHSRSQISTNDTRSLVAARSTASTMHPALGVTPSKHSLTPSFTGLRPHKGHVYRLSEDVHNSMARQPAPPDLAADHVYYVAPPRSDEMPGSEIEVHQRILPGIFPMVAEGVLRYDRCIPRPTDNVLTTVPVMTITFPVHDPSVVLPEGWTTLVHPEGSRYFLNEKQRTFTEVDVFDPQIYKGIEDYMQYLWTGLRSIIKQENLRLDLTQVDLVLELKGSDVAIDSSGIACGYYFVNHNSRCLFWLHKSDVKDVLSDCKGIKSLSHIRLAIQAQYWLHWEYFPDLCLVSQDHVDEIKDMLMHATCDHITSKRSSALGDVIELKDYISVVNGLKVHSREKQRMQRCHTAIIIGRIMKLFSENQFINFHGEDCVRLISDKTVHDWKYTPSLLMVVIAPFLFLDPMTQVEKLHRAIVDEIASSARWNALSSKLKGQLKDSNLLATILLSVNVGFLDISTVDTGGRSAIQITSYMSLVTSLGSIILGMFLVWHEQTSGDNTALEAASFTSKLHDEKHGLEKLAIIYSIPKALLMWGMIFFFVAFSIDWCGASDITSGAIVGTAVLIVFGLISYGIIRIRERERWWWQAIGQQLSSFLARVMKFLEMIRSQRRKPQPDPEEASPHTLTDLPPANVEVDAPTSRNHQPEIPGADGREDHLHSIADTRSYQSNTSVTSKNEGQAAVNDTGAAVPPSSYYTEYLENAKYTDNVVEEPEEVDYSRPSSSTTPYYPKIVGRRATNEPFRHAAAAAKWTLQDGQDIEEAED</sequence>
<dbReference type="RefSeq" id="XP_041154251.1">
    <property type="nucleotide sequence ID" value="XM_041304221.1"/>
</dbReference>
<organism evidence="3 4">
    <name type="scientific">Suillus plorans</name>
    <dbReference type="NCBI Taxonomy" id="116603"/>
    <lineage>
        <taxon>Eukaryota</taxon>
        <taxon>Fungi</taxon>
        <taxon>Dikarya</taxon>
        <taxon>Basidiomycota</taxon>
        <taxon>Agaricomycotina</taxon>
        <taxon>Agaricomycetes</taxon>
        <taxon>Agaricomycetidae</taxon>
        <taxon>Boletales</taxon>
        <taxon>Suillineae</taxon>
        <taxon>Suillaceae</taxon>
        <taxon>Suillus</taxon>
    </lineage>
</organism>
<feature type="region of interest" description="Disordered" evidence="1">
    <location>
        <begin position="110"/>
        <end position="159"/>
    </location>
</feature>
<keyword evidence="4" id="KW-1185">Reference proteome</keyword>
<feature type="compositionally biased region" description="Polar residues" evidence="1">
    <location>
        <begin position="123"/>
        <end position="138"/>
    </location>
</feature>
<protein>
    <submittedName>
        <fullName evidence="3">Uncharacterized protein</fullName>
    </submittedName>
</protein>
<feature type="transmembrane region" description="Helical" evidence="2">
    <location>
        <begin position="634"/>
        <end position="653"/>
    </location>
</feature>
<dbReference type="AlphaFoldDB" id="A0A9P7DC51"/>
<accession>A0A9P7DC51</accession>
<dbReference type="OrthoDB" id="2657661at2759"/>
<evidence type="ECO:0000313" key="4">
    <source>
        <dbReference type="Proteomes" id="UP000719766"/>
    </source>
</evidence>
<dbReference type="GeneID" id="64597985"/>
<feature type="transmembrane region" description="Helical" evidence="2">
    <location>
        <begin position="684"/>
        <end position="707"/>
    </location>
</feature>
<feature type="compositionally biased region" description="Basic and acidic residues" evidence="1">
    <location>
        <begin position="813"/>
        <end position="823"/>
    </location>
</feature>
<gene>
    <name evidence="3" type="ORF">HD556DRAFT_1412935</name>
</gene>
<dbReference type="EMBL" id="JABBWE010000087">
    <property type="protein sequence ID" value="KAG1786850.1"/>
    <property type="molecule type" value="Genomic_DNA"/>
</dbReference>
<feature type="transmembrane region" description="Helical" evidence="2">
    <location>
        <begin position="719"/>
        <end position="739"/>
    </location>
</feature>